<reference evidence="1 2" key="1">
    <citation type="submission" date="2016-12" db="EMBL/GenBank/DDBJ databases">
        <title>The genome of dimorphic prosthecate Glycocaulis alkaliphilus 6b-8t, isolated from crude oil dictates its adaptability in petroleum environments.</title>
        <authorList>
            <person name="Wu X.-L."/>
            <person name="Geng S."/>
        </authorList>
    </citation>
    <scope>NUCLEOTIDE SEQUENCE [LARGE SCALE GENOMIC DNA]</scope>
    <source>
        <strain evidence="1 2">6B-8</strain>
    </source>
</reference>
<protein>
    <submittedName>
        <fullName evidence="1">Parallel beta-helix repeat-containing protein</fullName>
    </submittedName>
</protein>
<dbReference type="InterPro" id="IPR012334">
    <property type="entry name" value="Pectin_lyas_fold"/>
</dbReference>
<dbReference type="InterPro" id="IPR011050">
    <property type="entry name" value="Pectin_lyase_fold/virulence"/>
</dbReference>
<evidence type="ECO:0000313" key="2">
    <source>
        <dbReference type="Proteomes" id="UP000286954"/>
    </source>
</evidence>
<dbReference type="KEGG" id="gak:X907_2838"/>
<dbReference type="InterPro" id="IPR022442">
    <property type="entry name" value="SO_2930-like_dom"/>
</dbReference>
<evidence type="ECO:0000313" key="1">
    <source>
        <dbReference type="EMBL" id="AZU05346.1"/>
    </source>
</evidence>
<dbReference type="AlphaFoldDB" id="A0A3T0EDH1"/>
<name>A0A3T0EDH1_9PROT</name>
<gene>
    <name evidence="1" type="ORF">X907_2838</name>
</gene>
<dbReference type="Gene3D" id="2.160.20.10">
    <property type="entry name" value="Single-stranded right-handed beta-helix, Pectin lyase-like"/>
    <property type="match status" value="1"/>
</dbReference>
<organism evidence="1 2">
    <name type="scientific">Glycocaulis alkaliphilus</name>
    <dbReference type="NCBI Taxonomy" id="1434191"/>
    <lineage>
        <taxon>Bacteria</taxon>
        <taxon>Pseudomonadati</taxon>
        <taxon>Pseudomonadota</taxon>
        <taxon>Alphaproteobacteria</taxon>
        <taxon>Maricaulales</taxon>
        <taxon>Maricaulaceae</taxon>
        <taxon>Glycocaulis</taxon>
    </lineage>
</organism>
<dbReference type="OrthoDB" id="338827at2"/>
<dbReference type="InterPro" id="IPR006626">
    <property type="entry name" value="PbH1"/>
</dbReference>
<dbReference type="Pfam" id="PF13229">
    <property type="entry name" value="Beta_helix"/>
    <property type="match status" value="1"/>
</dbReference>
<dbReference type="EMBL" id="CP018911">
    <property type="protein sequence ID" value="AZU05346.1"/>
    <property type="molecule type" value="Genomic_DNA"/>
</dbReference>
<dbReference type="SMART" id="SM00710">
    <property type="entry name" value="PbH1"/>
    <property type="match status" value="8"/>
</dbReference>
<dbReference type="PROSITE" id="PS51257">
    <property type="entry name" value="PROKAR_LIPOPROTEIN"/>
    <property type="match status" value="1"/>
</dbReference>
<sequence>MTAIWRAGLAAFSALIVLQACGQQTGQTRDVSDADREYQHVLMEALLDAAPGSVIEIPAGVFVIERGLSLANVDGVTIRGAGMDETILSFAEQRAGAEGLLVTSANNFTIEDLAIEDSIGDALKITGSENVIIRRVRTEWTRGVSTDNGAYGIYPVLTTNVLIEESVAIGASDAGIYVGQSDNIVVRNNRAEYNVAGIEIENSMDADVYGNVATNNTGGILVFNMPNLPRPGHGTRVFDNDVHENNTRNFGHAGTPVANVPAGTGILVNSNDDVEIFNNRVARNRTANVIISSLHSAGFSELGVESDFDPYPERIHIHGNTFEGGGNNPDGMDLQALRIALFGPTGRIPDVLWDGYVDEAKMVDGSLPDDLRLCVSGAEVLNADGPGGYGNPRIVTAEHACSHPPRAAVELPF</sequence>
<dbReference type="Proteomes" id="UP000286954">
    <property type="component" value="Chromosome"/>
</dbReference>
<keyword evidence="2" id="KW-1185">Reference proteome</keyword>
<dbReference type="RefSeq" id="WP_127569051.1">
    <property type="nucleotide sequence ID" value="NZ_BMFB01000004.1"/>
</dbReference>
<dbReference type="SUPFAM" id="SSF51126">
    <property type="entry name" value="Pectin lyase-like"/>
    <property type="match status" value="1"/>
</dbReference>
<dbReference type="NCBIfam" id="TIGR03805">
    <property type="entry name" value="beta_helix_1"/>
    <property type="match status" value="1"/>
</dbReference>
<proteinExistence type="predicted"/>
<accession>A0A3T0EDH1</accession>
<dbReference type="InterPro" id="IPR039448">
    <property type="entry name" value="Beta_helix"/>
</dbReference>